<dbReference type="RefSeq" id="WP_073336350.1">
    <property type="nucleotide sequence ID" value="NZ_FQXM01000002.1"/>
</dbReference>
<keyword evidence="2" id="KW-1185">Reference proteome</keyword>
<gene>
    <name evidence="1" type="ORF">SAMN02745207_00349</name>
</gene>
<organism evidence="1 2">
    <name type="scientific">Clostridium grantii DSM 8605</name>
    <dbReference type="NCBI Taxonomy" id="1121316"/>
    <lineage>
        <taxon>Bacteria</taxon>
        <taxon>Bacillati</taxon>
        <taxon>Bacillota</taxon>
        <taxon>Clostridia</taxon>
        <taxon>Eubacteriales</taxon>
        <taxon>Clostridiaceae</taxon>
        <taxon>Clostridium</taxon>
    </lineage>
</organism>
<proteinExistence type="predicted"/>
<dbReference type="Proteomes" id="UP000184447">
    <property type="component" value="Unassembled WGS sequence"/>
</dbReference>
<dbReference type="GO" id="GO:0006508">
    <property type="term" value="P:proteolysis"/>
    <property type="evidence" value="ECO:0007669"/>
    <property type="project" value="UniProtKB-KW"/>
</dbReference>
<evidence type="ECO:0000313" key="1">
    <source>
        <dbReference type="EMBL" id="SHH18667.1"/>
    </source>
</evidence>
<protein>
    <submittedName>
        <fullName evidence="1">ATP-dependent protease ClpP, protease subunit</fullName>
    </submittedName>
</protein>
<dbReference type="EMBL" id="FQXM01000002">
    <property type="protein sequence ID" value="SHH18667.1"/>
    <property type="molecule type" value="Genomic_DNA"/>
</dbReference>
<keyword evidence="1" id="KW-0378">Hydrolase</keyword>
<dbReference type="Gene3D" id="3.90.226.10">
    <property type="entry name" value="2-enoyl-CoA Hydratase, Chain A, domain 1"/>
    <property type="match status" value="1"/>
</dbReference>
<accession>A0A1M5QWW7</accession>
<name>A0A1M5QWW7_9CLOT</name>
<evidence type="ECO:0000313" key="2">
    <source>
        <dbReference type="Proteomes" id="UP000184447"/>
    </source>
</evidence>
<dbReference type="Pfam" id="PF00574">
    <property type="entry name" value="CLP_protease"/>
    <property type="match status" value="1"/>
</dbReference>
<dbReference type="InterPro" id="IPR023562">
    <property type="entry name" value="ClpP/TepA"/>
</dbReference>
<dbReference type="SUPFAM" id="SSF52096">
    <property type="entry name" value="ClpP/crotonase"/>
    <property type="match status" value="1"/>
</dbReference>
<keyword evidence="1" id="KW-0645">Protease</keyword>
<dbReference type="AlphaFoldDB" id="A0A1M5QWW7"/>
<dbReference type="GO" id="GO:0008233">
    <property type="term" value="F:peptidase activity"/>
    <property type="evidence" value="ECO:0007669"/>
    <property type="project" value="UniProtKB-KW"/>
</dbReference>
<dbReference type="InterPro" id="IPR029045">
    <property type="entry name" value="ClpP/crotonase-like_dom_sf"/>
</dbReference>
<dbReference type="STRING" id="1121316.SAMN02745207_00349"/>
<sequence length="242" mass="26704">MSENNEEINEERIKDTQNKNIKDFGVSDIAKGDCDFQVLPIIGQIEGHTVLPPQSKTTKYEHVIPQLVDIETDENVKGVLIILNTVGGDVEAGLAISEMIRSLSKPTVSLVIGGGHSIGVPLATCADFSFISPSATMIIHPIRMNGLVLGVQQTFDYFSKMQDRITDFIVRTSKIDEKTLTRLMMQSDELLNDTGTILIGKQAVEYNLIDKVGGISDAIAKLNSMIKEKENNLEKENKLEKE</sequence>
<dbReference type="OrthoDB" id="1705851at2"/>
<reference evidence="1 2" key="1">
    <citation type="submission" date="2016-11" db="EMBL/GenBank/DDBJ databases">
        <authorList>
            <person name="Jaros S."/>
            <person name="Januszkiewicz K."/>
            <person name="Wedrychowicz H."/>
        </authorList>
    </citation>
    <scope>NUCLEOTIDE SEQUENCE [LARGE SCALE GENOMIC DNA]</scope>
    <source>
        <strain evidence="1 2">DSM 8605</strain>
    </source>
</reference>